<proteinExistence type="predicted"/>
<dbReference type="GO" id="GO:0016758">
    <property type="term" value="F:hexosyltransferase activity"/>
    <property type="evidence" value="ECO:0007669"/>
    <property type="project" value="UniProtKB-ARBA"/>
</dbReference>
<dbReference type="Proteomes" id="UP000460561">
    <property type="component" value="Unassembled WGS sequence"/>
</dbReference>
<accession>A0A845A3F6</accession>
<dbReference type="PANTHER" id="PTHR48050:SF13">
    <property type="entry name" value="STEROL 3-BETA-GLUCOSYLTRANSFERASE UGT80A2"/>
    <property type="match status" value="1"/>
</dbReference>
<dbReference type="Gene3D" id="3.40.50.2000">
    <property type="entry name" value="Glycogen Phosphorylase B"/>
    <property type="match status" value="2"/>
</dbReference>
<dbReference type="InterPro" id="IPR002213">
    <property type="entry name" value="UDP_glucos_trans"/>
</dbReference>
<feature type="domain" description="Erythromycin biosynthesis protein CIII-like C-terminal" evidence="1">
    <location>
        <begin position="311"/>
        <end position="409"/>
    </location>
</feature>
<protein>
    <submittedName>
        <fullName evidence="2">Glycosyltransferase</fullName>
    </submittedName>
</protein>
<keyword evidence="2" id="KW-0808">Transferase</keyword>
<name>A0A845A3F6_9SPHN</name>
<dbReference type="Pfam" id="PF06722">
    <property type="entry name" value="EryCIII-like_C"/>
    <property type="match status" value="1"/>
</dbReference>
<dbReference type="InterPro" id="IPR050426">
    <property type="entry name" value="Glycosyltransferase_28"/>
</dbReference>
<organism evidence="2 3">
    <name type="scientific">Altericroceibacterium indicum</name>
    <dbReference type="NCBI Taxonomy" id="374177"/>
    <lineage>
        <taxon>Bacteria</taxon>
        <taxon>Pseudomonadati</taxon>
        <taxon>Pseudomonadota</taxon>
        <taxon>Alphaproteobacteria</taxon>
        <taxon>Sphingomonadales</taxon>
        <taxon>Erythrobacteraceae</taxon>
        <taxon>Altericroceibacterium</taxon>
    </lineage>
</organism>
<sequence>MTDSRIILATVGSLGDLHPFLAIGQALRIRGARPILAVPLDHVPKCRDAGLEAEAILPSFDELGRATGLEDDEIVRKVIADTNFLVNQILLPPLGESTDRLLKIVSGADAIVGSIFALAAPIVAEARSVPYISAVLQPMSWFSLLDPPVAPGFGGLAKPPLGIIGRNWNRLIGAMMTTELKRRYAKRIDAVRLSHGLSKSTATPVLQPGTRPAYSLGLYSSSLGNIPADAPQPASLTGFPWFDSADVKLTALPADLSRFLGEGPPPLVVSLGSFVPFAAQEFYHRVAAMARELKMRAVLLTPFDPGIDEPSIKVVDYAPHSLLFPYAAVIIHHGGVGTMGQALRSGKPQLIVPLMGDQFDHAKRLEKLGTGISAPLDEFMRDGTDLLRKLLNDPDYEMKADRVAQKVRTESGADVAADKILDIIRK</sequence>
<gene>
    <name evidence="2" type="ORF">GRI39_01445</name>
</gene>
<evidence type="ECO:0000259" key="1">
    <source>
        <dbReference type="Pfam" id="PF06722"/>
    </source>
</evidence>
<reference evidence="2 3" key="1">
    <citation type="submission" date="2019-12" db="EMBL/GenBank/DDBJ databases">
        <title>Genomic-based taxomic classification of the family Erythrobacteraceae.</title>
        <authorList>
            <person name="Xu L."/>
        </authorList>
    </citation>
    <scope>NUCLEOTIDE SEQUENCE [LARGE SCALE GENOMIC DNA]</scope>
    <source>
        <strain evidence="2 3">DSM 18604</strain>
    </source>
</reference>
<dbReference type="GO" id="GO:0008194">
    <property type="term" value="F:UDP-glycosyltransferase activity"/>
    <property type="evidence" value="ECO:0007669"/>
    <property type="project" value="InterPro"/>
</dbReference>
<dbReference type="EMBL" id="WTYQ01000001">
    <property type="protein sequence ID" value="MXP24710.1"/>
    <property type="molecule type" value="Genomic_DNA"/>
</dbReference>
<dbReference type="RefSeq" id="WP_160737915.1">
    <property type="nucleotide sequence ID" value="NZ_WTYQ01000001.1"/>
</dbReference>
<comment type="caution">
    <text evidence="2">The sequence shown here is derived from an EMBL/GenBank/DDBJ whole genome shotgun (WGS) entry which is preliminary data.</text>
</comment>
<evidence type="ECO:0000313" key="2">
    <source>
        <dbReference type="EMBL" id="MXP24710.1"/>
    </source>
</evidence>
<dbReference type="InterPro" id="IPR010610">
    <property type="entry name" value="EryCIII-like_C"/>
</dbReference>
<dbReference type="PANTHER" id="PTHR48050">
    <property type="entry name" value="STEROL 3-BETA-GLUCOSYLTRANSFERASE"/>
    <property type="match status" value="1"/>
</dbReference>
<evidence type="ECO:0000313" key="3">
    <source>
        <dbReference type="Proteomes" id="UP000460561"/>
    </source>
</evidence>
<dbReference type="GO" id="GO:0017000">
    <property type="term" value="P:antibiotic biosynthetic process"/>
    <property type="evidence" value="ECO:0007669"/>
    <property type="project" value="UniProtKB-ARBA"/>
</dbReference>
<keyword evidence="3" id="KW-1185">Reference proteome</keyword>
<dbReference type="AlphaFoldDB" id="A0A845A3F6"/>
<dbReference type="OrthoDB" id="139086at2"/>
<dbReference type="SUPFAM" id="SSF53756">
    <property type="entry name" value="UDP-Glycosyltransferase/glycogen phosphorylase"/>
    <property type="match status" value="1"/>
</dbReference>
<dbReference type="CDD" id="cd03784">
    <property type="entry name" value="GT1_Gtf-like"/>
    <property type="match status" value="1"/>
</dbReference>